<organism evidence="2 3">
    <name type="scientific">Macrostomum lignano</name>
    <dbReference type="NCBI Taxonomy" id="282301"/>
    <lineage>
        <taxon>Eukaryota</taxon>
        <taxon>Metazoa</taxon>
        <taxon>Spiralia</taxon>
        <taxon>Lophotrochozoa</taxon>
        <taxon>Platyhelminthes</taxon>
        <taxon>Rhabditophora</taxon>
        <taxon>Macrostomorpha</taxon>
        <taxon>Macrostomida</taxon>
        <taxon>Macrostomidae</taxon>
        <taxon>Macrostomum</taxon>
    </lineage>
</organism>
<reference evidence="2 3" key="1">
    <citation type="submission" date="2017-06" db="EMBL/GenBank/DDBJ databases">
        <title>A platform for efficient transgenesis in Macrostomum lignano, a flatworm model organism for stem cell research.</title>
        <authorList>
            <person name="Berezikov E."/>
        </authorList>
    </citation>
    <scope>NUCLEOTIDE SEQUENCE [LARGE SCALE GENOMIC DNA]</scope>
    <source>
        <strain evidence="2">DV1</strain>
        <tissue evidence="2">Whole organism</tissue>
    </source>
</reference>
<dbReference type="EMBL" id="NIVC01002109">
    <property type="protein sequence ID" value="PAA60814.1"/>
    <property type="molecule type" value="Genomic_DNA"/>
</dbReference>
<dbReference type="Proteomes" id="UP000215902">
    <property type="component" value="Unassembled WGS sequence"/>
</dbReference>
<accession>A0A267EIN3</accession>
<keyword evidence="3" id="KW-1185">Reference proteome</keyword>
<evidence type="ECO:0000256" key="1">
    <source>
        <dbReference type="SAM" id="MobiDB-lite"/>
    </source>
</evidence>
<dbReference type="SUPFAM" id="SSF46934">
    <property type="entry name" value="UBA-like"/>
    <property type="match status" value="1"/>
</dbReference>
<dbReference type="PANTHER" id="PTHR11741:SF0">
    <property type="entry name" value="ELONGATION FACTOR TS, MITOCHONDRIAL"/>
    <property type="match status" value="1"/>
</dbReference>
<dbReference type="GO" id="GO:0005739">
    <property type="term" value="C:mitochondrion"/>
    <property type="evidence" value="ECO:0007669"/>
    <property type="project" value="GOC"/>
</dbReference>
<dbReference type="OrthoDB" id="277235at2759"/>
<evidence type="ECO:0000313" key="2">
    <source>
        <dbReference type="EMBL" id="PAA60814.1"/>
    </source>
</evidence>
<gene>
    <name evidence="2" type="ORF">BOX15_Mlig015035g3</name>
</gene>
<proteinExistence type="predicted"/>
<dbReference type="GO" id="GO:0003746">
    <property type="term" value="F:translation elongation factor activity"/>
    <property type="evidence" value="ECO:0007669"/>
    <property type="project" value="InterPro"/>
</dbReference>
<dbReference type="SUPFAM" id="SSF54713">
    <property type="entry name" value="Elongation factor Ts (EF-Ts), dimerisation domain"/>
    <property type="match status" value="1"/>
</dbReference>
<dbReference type="PANTHER" id="PTHR11741">
    <property type="entry name" value="ELONGATION FACTOR TS"/>
    <property type="match status" value="1"/>
</dbReference>
<sequence length="401" mass="41955">MRLTLTRLAAAAGGTAGGGGGGGGNRLKRLRQLTGRSLLDCRQALAACGHNIDAAVGWLKRSSACGISAQEQPVAAGADDRRRGEKAALKRRQKPARHGLLGVSVLQLPLRLPQQARRQAASPQQSAATAVVVELRCQTEFAARNQLFQLLLSTACQAVMTSVLAADSGSGGALPPAIILSPDRLLSLTVPAAASRDSHRESAAPASSVLTIADALAETASRIGERLTLIRGLAFTAPAGTKLAVYCHPLESWHLQHKQIAKPGSTAPSASIGQGSPLQQQQPPPAPTIFARYAAGVAYQLLAAEQKHRQQQQQAAAEAARRLAQHVVGMRPRCVGIDPTAAATSSAGFNDERRFELQPFLLDETVTAGEWAASRGIRVVDFFRAQSAPPSSIDVSIGSVG</sequence>
<dbReference type="InterPro" id="IPR009060">
    <property type="entry name" value="UBA-like_sf"/>
</dbReference>
<dbReference type="InterPro" id="IPR036402">
    <property type="entry name" value="EF-Ts_dimer_sf"/>
</dbReference>
<dbReference type="Gene3D" id="1.10.8.10">
    <property type="entry name" value="DNA helicase RuvA subunit, C-terminal domain"/>
    <property type="match status" value="1"/>
</dbReference>
<dbReference type="CDD" id="cd14275">
    <property type="entry name" value="UBA_EF-Ts"/>
    <property type="match status" value="1"/>
</dbReference>
<dbReference type="Gene3D" id="3.30.479.20">
    <property type="entry name" value="Elongation factor Ts, dimerisation domain"/>
    <property type="match status" value="2"/>
</dbReference>
<dbReference type="GO" id="GO:0070125">
    <property type="term" value="P:mitochondrial translational elongation"/>
    <property type="evidence" value="ECO:0007669"/>
    <property type="project" value="TreeGrafter"/>
</dbReference>
<dbReference type="AlphaFoldDB" id="A0A267EIN3"/>
<feature type="region of interest" description="Disordered" evidence="1">
    <location>
        <begin position="259"/>
        <end position="286"/>
    </location>
</feature>
<comment type="caution">
    <text evidence="2">The sequence shown here is derived from an EMBL/GenBank/DDBJ whole genome shotgun (WGS) entry which is preliminary data.</text>
</comment>
<protein>
    <submittedName>
        <fullName evidence="2">Uncharacterized protein</fullName>
    </submittedName>
</protein>
<dbReference type="STRING" id="282301.A0A267EIN3"/>
<dbReference type="InterPro" id="IPR001816">
    <property type="entry name" value="Transl_elong_EFTs/EF1B"/>
</dbReference>
<name>A0A267EIN3_9PLAT</name>
<evidence type="ECO:0000313" key="3">
    <source>
        <dbReference type="Proteomes" id="UP000215902"/>
    </source>
</evidence>